<gene>
    <name evidence="3" type="ORF">ACFFTL_24850</name>
</gene>
<keyword evidence="4" id="KW-1185">Reference proteome</keyword>
<evidence type="ECO:0000256" key="1">
    <source>
        <dbReference type="SAM" id="MobiDB-lite"/>
    </source>
</evidence>
<feature type="chain" id="PRO_5046594246" description="Lipoprotein" evidence="2">
    <location>
        <begin position="26"/>
        <end position="204"/>
    </location>
</feature>
<evidence type="ECO:0000313" key="4">
    <source>
        <dbReference type="Proteomes" id="UP001589710"/>
    </source>
</evidence>
<proteinExistence type="predicted"/>
<reference evidence="3 4" key="1">
    <citation type="submission" date="2024-09" db="EMBL/GenBank/DDBJ databases">
        <authorList>
            <person name="Sun Q."/>
            <person name="Mori K."/>
        </authorList>
    </citation>
    <scope>NUCLEOTIDE SEQUENCE [LARGE SCALE GENOMIC DNA]</scope>
    <source>
        <strain evidence="3 4">JCM 3331</strain>
    </source>
</reference>
<feature type="compositionally biased region" description="Low complexity" evidence="1">
    <location>
        <begin position="125"/>
        <end position="146"/>
    </location>
</feature>
<keyword evidence="2" id="KW-0732">Signal</keyword>
<comment type="caution">
    <text evidence="3">The sequence shown here is derived from an EMBL/GenBank/DDBJ whole genome shotgun (WGS) entry which is preliminary data.</text>
</comment>
<evidence type="ECO:0000256" key="2">
    <source>
        <dbReference type="SAM" id="SignalP"/>
    </source>
</evidence>
<feature type="region of interest" description="Disordered" evidence="1">
    <location>
        <begin position="28"/>
        <end position="50"/>
    </location>
</feature>
<dbReference type="Proteomes" id="UP001589710">
    <property type="component" value="Unassembled WGS sequence"/>
</dbReference>
<accession>A0ABV5RC50</accession>
<dbReference type="PROSITE" id="PS51257">
    <property type="entry name" value="PROKAR_LIPOPROTEIN"/>
    <property type="match status" value="1"/>
</dbReference>
<feature type="region of interest" description="Disordered" evidence="1">
    <location>
        <begin position="97"/>
        <end position="151"/>
    </location>
</feature>
<feature type="signal peptide" evidence="2">
    <location>
        <begin position="1"/>
        <end position="25"/>
    </location>
</feature>
<dbReference type="EMBL" id="JBHMCG010000100">
    <property type="protein sequence ID" value="MFB9575434.1"/>
    <property type="molecule type" value="Genomic_DNA"/>
</dbReference>
<dbReference type="InterPro" id="IPR006311">
    <property type="entry name" value="TAT_signal"/>
</dbReference>
<evidence type="ECO:0008006" key="5">
    <source>
        <dbReference type="Google" id="ProtNLM"/>
    </source>
</evidence>
<dbReference type="RefSeq" id="WP_345514438.1">
    <property type="nucleotide sequence ID" value="NZ_BAAAXD010000027.1"/>
</dbReference>
<dbReference type="PROSITE" id="PS51318">
    <property type="entry name" value="TAT"/>
    <property type="match status" value="1"/>
</dbReference>
<sequence length="204" mass="20163">MRRTGTTRRGALTVTGAFALGAALAGCGDGDSGEGRKGSAPAGARESAAKAESALRLRAARTSGTLLAQYEQVVTAHPATAAGLAPLRDAVRAHTEALSPGADGTTRPRADETAGTTAMRGADRAPAVSGSPAPSGSPTASGSPAADARTAVKELAAAERRTADTHMATLLTAPPELARLLASIAAAGAAHAYLLTELAKETSS</sequence>
<evidence type="ECO:0000313" key="3">
    <source>
        <dbReference type="EMBL" id="MFB9575434.1"/>
    </source>
</evidence>
<organism evidence="3 4">
    <name type="scientific">Streptomyces yanii</name>
    <dbReference type="NCBI Taxonomy" id="78510"/>
    <lineage>
        <taxon>Bacteria</taxon>
        <taxon>Bacillati</taxon>
        <taxon>Actinomycetota</taxon>
        <taxon>Actinomycetes</taxon>
        <taxon>Kitasatosporales</taxon>
        <taxon>Streptomycetaceae</taxon>
        <taxon>Streptomyces</taxon>
    </lineage>
</organism>
<name>A0ABV5RC50_9ACTN</name>
<protein>
    <recommendedName>
        <fullName evidence="5">Lipoprotein</fullName>
    </recommendedName>
</protein>